<dbReference type="InterPro" id="IPR014729">
    <property type="entry name" value="Rossmann-like_a/b/a_fold"/>
</dbReference>
<accession>A0A2M9CPC2</accession>
<dbReference type="GO" id="GO:0009416">
    <property type="term" value="P:response to light stimulus"/>
    <property type="evidence" value="ECO:0007669"/>
    <property type="project" value="TreeGrafter"/>
</dbReference>
<feature type="site" description="Electron transfer via tryptophanyl radical" evidence="5">
    <location>
        <position position="315"/>
    </location>
</feature>
<evidence type="ECO:0000256" key="4">
    <source>
        <dbReference type="PIRSR" id="PIRSR602081-1"/>
    </source>
</evidence>
<dbReference type="InterPro" id="IPR036155">
    <property type="entry name" value="Crypto/Photolyase_N_sf"/>
</dbReference>
<dbReference type="InterPro" id="IPR018394">
    <property type="entry name" value="DNA_photolyase_1_CS_C"/>
</dbReference>
<feature type="binding site" evidence="4">
    <location>
        <begin position="244"/>
        <end position="248"/>
    </location>
    <ligand>
        <name>FAD</name>
        <dbReference type="ChEBI" id="CHEBI:57692"/>
    </ligand>
</feature>
<dbReference type="GO" id="GO:0006139">
    <property type="term" value="P:nucleobase-containing compound metabolic process"/>
    <property type="evidence" value="ECO:0007669"/>
    <property type="project" value="UniProtKB-ARBA"/>
</dbReference>
<comment type="similarity">
    <text evidence="6">Belongs to the DNA photolyase family.</text>
</comment>
<organism evidence="9 10">
    <name type="scientific">Sediminihabitans luteus</name>
    <dbReference type="NCBI Taxonomy" id="1138585"/>
    <lineage>
        <taxon>Bacteria</taxon>
        <taxon>Bacillati</taxon>
        <taxon>Actinomycetota</taxon>
        <taxon>Actinomycetes</taxon>
        <taxon>Micrococcales</taxon>
        <taxon>Cellulomonadaceae</taxon>
        <taxon>Sediminihabitans</taxon>
    </lineage>
</organism>
<dbReference type="GO" id="GO:0071949">
    <property type="term" value="F:FAD binding"/>
    <property type="evidence" value="ECO:0007669"/>
    <property type="project" value="TreeGrafter"/>
</dbReference>
<evidence type="ECO:0000256" key="7">
    <source>
        <dbReference type="SAM" id="MobiDB-lite"/>
    </source>
</evidence>
<dbReference type="InterPro" id="IPR002081">
    <property type="entry name" value="Cryptochrome/DNA_photolyase_1"/>
</dbReference>
<dbReference type="PRINTS" id="PR00147">
    <property type="entry name" value="DNAPHOTLYASE"/>
</dbReference>
<feature type="binding site" evidence="4">
    <location>
        <begin position="384"/>
        <end position="386"/>
    </location>
    <ligand>
        <name>FAD</name>
        <dbReference type="ChEBI" id="CHEBI:57692"/>
    </ligand>
</feature>
<dbReference type="Pfam" id="PF00875">
    <property type="entry name" value="DNA_photolyase"/>
    <property type="match status" value="1"/>
</dbReference>
<evidence type="ECO:0000256" key="2">
    <source>
        <dbReference type="ARBA" id="ARBA00022827"/>
    </source>
</evidence>
<proteinExistence type="inferred from homology"/>
<dbReference type="PANTHER" id="PTHR11455:SF9">
    <property type="entry name" value="CRYPTOCHROME CIRCADIAN CLOCK 5 ISOFORM X1"/>
    <property type="match status" value="1"/>
</dbReference>
<dbReference type="AlphaFoldDB" id="A0A2M9CPC2"/>
<dbReference type="PROSITE" id="PS00691">
    <property type="entry name" value="DNA_PHOTOLYASES_1_2"/>
    <property type="match status" value="1"/>
</dbReference>
<keyword evidence="2 4" id="KW-0274">FAD</keyword>
<feature type="binding site" evidence="4">
    <location>
        <position position="232"/>
    </location>
    <ligand>
        <name>FAD</name>
        <dbReference type="ChEBI" id="CHEBI:57692"/>
    </ligand>
</feature>
<dbReference type="InterPro" id="IPR005101">
    <property type="entry name" value="Cryptochr/Photolyase_FAD-bd"/>
</dbReference>
<evidence type="ECO:0000313" key="10">
    <source>
        <dbReference type="Proteomes" id="UP000231693"/>
    </source>
</evidence>
<dbReference type="Pfam" id="PF03441">
    <property type="entry name" value="FAD_binding_7"/>
    <property type="match status" value="1"/>
</dbReference>
<dbReference type="Proteomes" id="UP000231693">
    <property type="component" value="Unassembled WGS sequence"/>
</dbReference>
<dbReference type="Gene3D" id="3.40.50.620">
    <property type="entry name" value="HUPs"/>
    <property type="match status" value="1"/>
</dbReference>
<dbReference type="GO" id="GO:0003904">
    <property type="term" value="F:deoxyribodipyrimidine photo-lyase activity"/>
    <property type="evidence" value="ECO:0007669"/>
    <property type="project" value="TreeGrafter"/>
</dbReference>
<dbReference type="Gene3D" id="1.25.40.80">
    <property type="match status" value="1"/>
</dbReference>
<feature type="domain" description="Photolyase/cryptochrome alpha/beta" evidence="8">
    <location>
        <begin position="27"/>
        <end position="151"/>
    </location>
</feature>
<comment type="caution">
    <text evidence="9">The sequence shown here is derived from an EMBL/GenBank/DDBJ whole genome shotgun (WGS) entry which is preliminary data.</text>
</comment>
<keyword evidence="3 6" id="KW-0157">Chromophore</keyword>
<feature type="site" description="Electron transfer via tryptophanyl radical" evidence="5">
    <location>
        <position position="371"/>
    </location>
</feature>
<reference evidence="9 10" key="1">
    <citation type="submission" date="2017-11" db="EMBL/GenBank/DDBJ databases">
        <title>Genomic Encyclopedia of Archaeal and Bacterial Type Strains, Phase II (KMG-II): From Individual Species to Whole Genera.</title>
        <authorList>
            <person name="Goeker M."/>
        </authorList>
    </citation>
    <scope>NUCLEOTIDE SEQUENCE [LARGE SCALE GENOMIC DNA]</scope>
    <source>
        <strain evidence="9 10">DSM 25478</strain>
    </source>
</reference>
<dbReference type="GO" id="GO:0003677">
    <property type="term" value="F:DNA binding"/>
    <property type="evidence" value="ECO:0007669"/>
    <property type="project" value="TreeGrafter"/>
</dbReference>
<name>A0A2M9CPC2_9CELL</name>
<gene>
    <name evidence="9" type="ORF">CLV28_1227</name>
</gene>
<dbReference type="EMBL" id="PGFE01000002">
    <property type="protein sequence ID" value="PJJ73749.1"/>
    <property type="molecule type" value="Genomic_DNA"/>
</dbReference>
<evidence type="ECO:0000313" key="9">
    <source>
        <dbReference type="EMBL" id="PJJ73749.1"/>
    </source>
</evidence>
<evidence type="ECO:0000256" key="6">
    <source>
        <dbReference type="RuleBase" id="RU004182"/>
    </source>
</evidence>
<comment type="cofactor">
    <cofactor evidence="4">
        <name>FAD</name>
        <dbReference type="ChEBI" id="CHEBI:57692"/>
    </cofactor>
    <text evidence="4">Binds 1 FAD per subunit.</text>
</comment>
<evidence type="ECO:0000256" key="1">
    <source>
        <dbReference type="ARBA" id="ARBA00022630"/>
    </source>
</evidence>
<keyword evidence="9" id="KW-0456">Lyase</keyword>
<feature type="compositionally biased region" description="Basic and acidic residues" evidence="7">
    <location>
        <begin position="496"/>
        <end position="519"/>
    </location>
</feature>
<feature type="site" description="Electron transfer via tryptophanyl radical" evidence="5">
    <location>
        <position position="394"/>
    </location>
</feature>
<keyword evidence="1 4" id="KW-0285">Flavoprotein</keyword>
<dbReference type="InterPro" id="IPR006050">
    <property type="entry name" value="DNA_photolyase_N"/>
</dbReference>
<evidence type="ECO:0000259" key="8">
    <source>
        <dbReference type="PROSITE" id="PS51645"/>
    </source>
</evidence>
<feature type="binding site" evidence="4">
    <location>
        <position position="281"/>
    </location>
    <ligand>
        <name>FAD</name>
        <dbReference type="ChEBI" id="CHEBI:57692"/>
    </ligand>
</feature>
<evidence type="ECO:0000256" key="3">
    <source>
        <dbReference type="ARBA" id="ARBA00022991"/>
    </source>
</evidence>
<dbReference type="PROSITE" id="PS51645">
    <property type="entry name" value="PHR_CRY_ALPHA_BETA"/>
    <property type="match status" value="1"/>
</dbReference>
<protein>
    <submittedName>
        <fullName evidence="9">Deoxyribodipyrimidine photo-lyase</fullName>
    </submittedName>
</protein>
<dbReference type="GO" id="GO:0006950">
    <property type="term" value="P:response to stress"/>
    <property type="evidence" value="ECO:0007669"/>
    <property type="project" value="UniProtKB-ARBA"/>
</dbReference>
<dbReference type="Gene3D" id="1.10.579.10">
    <property type="entry name" value="DNA Cyclobutane Dipyrimidine Photolyase, subunit A, domain 3"/>
    <property type="match status" value="1"/>
</dbReference>
<feature type="region of interest" description="Disordered" evidence="7">
    <location>
        <begin position="461"/>
        <end position="519"/>
    </location>
</feature>
<dbReference type="InterPro" id="IPR036134">
    <property type="entry name" value="Crypto/Photolyase_FAD-like_sf"/>
</dbReference>
<sequence>MRPDTHPAPGFVRRRTATGRATSYRVGVSILWFRRDLRLDDHPALVAAVADGAPVVPLYVLDDALWPAASANRRSHLARSLAALDDATGGRLVVRRGDPREVVPALAREVGASEVHVSAGHEPAGRRRDRDVAARLAELDVRLVATGSPYAVSPGRVRTGGGTPYQVFTPFRRAWLDHGWRAPAPRPEVTWADVRSDGLPAVPATSADLPEAGEAAALARWREFLDDGLAGYGEARDRADLDGTSMLSVHLKWGEIHARTLLADLAAAQADGAPADDVATFRSELAWREFHADVLHHHPEASSESLRAVVPDDAWADGPDADAAFEAWARGRTGYPFVDAGMRQLLATGWMHNRVRMVVASFLVKDLHLPWQRGAAHFMAHLVDGDVPQNQLNWQWVAGTGRDAAPYFRVFNPVAQGLRFDPDGDYVRRWVPELRALRGKAVHEPWKHRADDAPDDLFAAADRSVEDDDPGPRRDADGSPASGPRHPDPYPAPIVDHAHERRVALDDFHRARGSADPDR</sequence>
<dbReference type="PANTHER" id="PTHR11455">
    <property type="entry name" value="CRYPTOCHROME"/>
    <property type="match status" value="1"/>
</dbReference>
<dbReference type="SUPFAM" id="SSF48173">
    <property type="entry name" value="Cryptochrome/photolyase FAD-binding domain"/>
    <property type="match status" value="1"/>
</dbReference>
<dbReference type="SUPFAM" id="SSF52425">
    <property type="entry name" value="Cryptochrome/photolyase, N-terminal domain"/>
    <property type="match status" value="1"/>
</dbReference>
<evidence type="ECO:0000256" key="5">
    <source>
        <dbReference type="PIRSR" id="PIRSR602081-2"/>
    </source>
</evidence>
<keyword evidence="10" id="KW-1185">Reference proteome</keyword>